<proteinExistence type="inferred from homology"/>
<organism evidence="5">
    <name type="scientific">Ignisphaera aggregans</name>
    <dbReference type="NCBI Taxonomy" id="334771"/>
    <lineage>
        <taxon>Archaea</taxon>
        <taxon>Thermoproteota</taxon>
        <taxon>Thermoprotei</taxon>
        <taxon>Desulfurococcales</taxon>
        <taxon>Desulfurococcaceae</taxon>
        <taxon>Ignisphaera</taxon>
    </lineage>
</organism>
<dbReference type="PANTHER" id="PTHR10840">
    <property type="entry name" value="PROGRAMMED CELL DEATH PROTEIN 5"/>
    <property type="match status" value="1"/>
</dbReference>
<dbReference type="HAMAP" id="MF_00026">
    <property type="entry name" value="dsDNA_bind"/>
    <property type="match status" value="1"/>
</dbReference>
<dbReference type="GO" id="GO:0005829">
    <property type="term" value="C:cytosol"/>
    <property type="evidence" value="ECO:0007669"/>
    <property type="project" value="TreeGrafter"/>
</dbReference>
<dbReference type="AlphaFoldDB" id="A0A7J2U1M2"/>
<protein>
    <recommendedName>
        <fullName evidence="3">DNA-binding protein ENO26_03740</fullName>
    </recommendedName>
</protein>
<gene>
    <name evidence="5" type="ORF">ENO26_03740</name>
</gene>
<reference evidence="5" key="1">
    <citation type="journal article" date="2020" name="mSystems">
        <title>Genome- and Community-Level Interaction Insights into Carbon Utilization and Element Cycling Functions of Hydrothermarchaeota in Hydrothermal Sediment.</title>
        <authorList>
            <person name="Zhou Z."/>
            <person name="Liu Y."/>
            <person name="Xu W."/>
            <person name="Pan J."/>
            <person name="Luo Z.H."/>
            <person name="Li M."/>
        </authorList>
    </citation>
    <scope>NUCLEOTIDE SEQUENCE [LARGE SCALE GENOMIC DNA]</scope>
    <source>
        <strain evidence="5">SpSt-125</strain>
    </source>
</reference>
<evidence type="ECO:0000256" key="2">
    <source>
        <dbReference type="ARBA" id="ARBA00023125"/>
    </source>
</evidence>
<dbReference type="InterPro" id="IPR036883">
    <property type="entry name" value="PDCD5-like_sf"/>
</dbReference>
<dbReference type="InterPro" id="IPR022889">
    <property type="entry name" value="DNA_bind_arc"/>
</dbReference>
<dbReference type="PIRSF" id="PIRSF015730">
    <property type="entry name" value="TFAR19"/>
    <property type="match status" value="1"/>
</dbReference>
<evidence type="ECO:0000313" key="5">
    <source>
        <dbReference type="EMBL" id="HEM66671.1"/>
    </source>
</evidence>
<evidence type="ECO:0000256" key="1">
    <source>
        <dbReference type="ARBA" id="ARBA00010490"/>
    </source>
</evidence>
<accession>A0A7J2U1M2</accession>
<dbReference type="GO" id="GO:0003677">
    <property type="term" value="F:DNA binding"/>
    <property type="evidence" value="ECO:0007669"/>
    <property type="project" value="UniProtKB-UniRule"/>
</dbReference>
<dbReference type="SUPFAM" id="SSF46950">
    <property type="entry name" value="Double-stranded DNA-binding domain"/>
    <property type="match status" value="1"/>
</dbReference>
<keyword evidence="4" id="KW-0175">Coiled coil</keyword>
<dbReference type="NCBIfam" id="NF003268">
    <property type="entry name" value="PRK04239.1"/>
    <property type="match status" value="1"/>
</dbReference>
<dbReference type="PANTHER" id="PTHR10840:SF0">
    <property type="entry name" value="PROGRAMMED CELL DEATH PROTEIN 5"/>
    <property type="match status" value="1"/>
</dbReference>
<name>A0A7J2U1M2_9CREN</name>
<comment type="caution">
    <text evidence="5">The sequence shown here is derived from an EMBL/GenBank/DDBJ whole genome shotgun (WGS) entry which is preliminary data.</text>
</comment>
<comment type="similarity">
    <text evidence="1 3">Belongs to the PDCD5 family.</text>
</comment>
<evidence type="ECO:0000256" key="3">
    <source>
        <dbReference type="HAMAP-Rule" id="MF_00026"/>
    </source>
</evidence>
<dbReference type="InterPro" id="IPR002836">
    <property type="entry name" value="PDCD5-like"/>
</dbReference>
<dbReference type="EMBL" id="DSEU01000025">
    <property type="protein sequence ID" value="HEM66671.1"/>
    <property type="molecule type" value="Genomic_DNA"/>
</dbReference>
<sequence>MYYEGEDEVEALLERRYREMLARSREAELRRKQAEEEARRREILRAILTPEARERLSNIKLVRPEIAKAVEDRLIALALQGRITQPLTDEELKNILTEIYERTRRDFRINIREK</sequence>
<keyword evidence="2 3" id="KW-0238">DNA-binding</keyword>
<dbReference type="Gene3D" id="1.10.8.140">
    <property type="entry name" value="PDCD5-like"/>
    <property type="match status" value="1"/>
</dbReference>
<evidence type="ECO:0000256" key="4">
    <source>
        <dbReference type="SAM" id="Coils"/>
    </source>
</evidence>
<feature type="coiled-coil region" evidence="4">
    <location>
        <begin position="17"/>
        <end position="44"/>
    </location>
</feature>
<dbReference type="Pfam" id="PF01984">
    <property type="entry name" value="dsDNA_bind"/>
    <property type="match status" value="1"/>
</dbReference>